<evidence type="ECO:0000256" key="1">
    <source>
        <dbReference type="ARBA" id="ARBA00023015"/>
    </source>
</evidence>
<keyword evidence="2" id="KW-0238">DNA-binding</keyword>
<evidence type="ECO:0000259" key="4">
    <source>
        <dbReference type="PROSITE" id="PS51118"/>
    </source>
</evidence>
<evidence type="ECO:0000313" key="6">
    <source>
        <dbReference type="Proteomes" id="UP000677152"/>
    </source>
</evidence>
<dbReference type="CDD" id="cd00090">
    <property type="entry name" value="HTH_ARSR"/>
    <property type="match status" value="1"/>
</dbReference>
<dbReference type="PANTHER" id="PTHR33204:SF18">
    <property type="entry name" value="TRANSCRIPTIONAL REGULATORY PROTEIN"/>
    <property type="match status" value="1"/>
</dbReference>
<accession>A0AA45L7L1</accession>
<dbReference type="InterPro" id="IPR036388">
    <property type="entry name" value="WH-like_DNA-bd_sf"/>
</dbReference>
<dbReference type="Gene3D" id="1.10.10.10">
    <property type="entry name" value="Winged helix-like DNA-binding domain superfamily/Winged helix DNA-binding domain"/>
    <property type="match status" value="1"/>
</dbReference>
<gene>
    <name evidence="5" type="ORF">KCV87_01335</name>
</gene>
<sequence length="143" mass="16175">MSSRECSIANALGVVGERWTLLALREVMIGFRRFDQIVRNTGVSRDVLAARLRKLVAAGVLERRRYEDHPPRYEYALTDSGRALQPVLQALMEWGDRFVTPGPPPAVWQHRCGHDLEVRPVCSHCGEEVAFTGVRPRRVGVVR</sequence>
<dbReference type="InterPro" id="IPR011991">
    <property type="entry name" value="ArsR-like_HTH"/>
</dbReference>
<feature type="domain" description="HTH hxlR-type" evidence="4">
    <location>
        <begin position="6"/>
        <end position="103"/>
    </location>
</feature>
<dbReference type="EMBL" id="CP073249">
    <property type="protein sequence ID" value="QUF04811.1"/>
    <property type="molecule type" value="Genomic_DNA"/>
</dbReference>
<dbReference type="PANTHER" id="PTHR33204">
    <property type="entry name" value="TRANSCRIPTIONAL REGULATOR, MARR FAMILY"/>
    <property type="match status" value="1"/>
</dbReference>
<dbReference type="Pfam" id="PF01638">
    <property type="entry name" value="HxlR"/>
    <property type="match status" value="1"/>
</dbReference>
<dbReference type="SUPFAM" id="SSF46785">
    <property type="entry name" value="Winged helix' DNA-binding domain"/>
    <property type="match status" value="1"/>
</dbReference>
<dbReference type="GO" id="GO:0003677">
    <property type="term" value="F:DNA binding"/>
    <property type="evidence" value="ECO:0007669"/>
    <property type="project" value="UniProtKB-KW"/>
</dbReference>
<dbReference type="AlphaFoldDB" id="A0AA45L7L1"/>
<dbReference type="Proteomes" id="UP000677152">
    <property type="component" value="Chromosome"/>
</dbReference>
<evidence type="ECO:0000256" key="3">
    <source>
        <dbReference type="ARBA" id="ARBA00023163"/>
    </source>
</evidence>
<proteinExistence type="predicted"/>
<organism evidence="5 6">
    <name type="scientific">Actinosynnema pretiosum subsp. pretiosum</name>
    <dbReference type="NCBI Taxonomy" id="103721"/>
    <lineage>
        <taxon>Bacteria</taxon>
        <taxon>Bacillati</taxon>
        <taxon>Actinomycetota</taxon>
        <taxon>Actinomycetes</taxon>
        <taxon>Pseudonocardiales</taxon>
        <taxon>Pseudonocardiaceae</taxon>
        <taxon>Actinosynnema</taxon>
    </lineage>
</organism>
<dbReference type="InterPro" id="IPR002577">
    <property type="entry name" value="HTH_HxlR"/>
</dbReference>
<keyword evidence="3" id="KW-0804">Transcription</keyword>
<dbReference type="InterPro" id="IPR036390">
    <property type="entry name" value="WH_DNA-bd_sf"/>
</dbReference>
<evidence type="ECO:0000256" key="2">
    <source>
        <dbReference type="ARBA" id="ARBA00023125"/>
    </source>
</evidence>
<reference evidence="5" key="1">
    <citation type="submission" date="2021-04" db="EMBL/GenBank/DDBJ databases">
        <title>Genomic sequence of Actinosynnema pretiosum subsp. pretiosum ATCC 31280 (C-14919).</title>
        <authorList>
            <person name="Bai L."/>
            <person name="Wang X."/>
            <person name="Xiao Y."/>
        </authorList>
    </citation>
    <scope>NUCLEOTIDE SEQUENCE</scope>
    <source>
        <strain evidence="5">ATCC 31280</strain>
    </source>
</reference>
<dbReference type="PROSITE" id="PS51118">
    <property type="entry name" value="HTH_HXLR"/>
    <property type="match status" value="1"/>
</dbReference>
<keyword evidence="1" id="KW-0805">Transcription regulation</keyword>
<evidence type="ECO:0000313" key="5">
    <source>
        <dbReference type="EMBL" id="QUF04811.1"/>
    </source>
</evidence>
<protein>
    <submittedName>
        <fullName evidence="5">Helix-turn-helix transcriptional regulator</fullName>
    </submittedName>
</protein>
<name>A0AA45L7L1_9PSEU</name>